<comment type="similarity">
    <text evidence="2 12">Belongs to the amiloride-sensitive sodium channel (TC 1.A.6) family.</text>
</comment>
<dbReference type="AlphaFoldDB" id="A0A6A4X9Q0"/>
<dbReference type="PANTHER" id="PTHR11690">
    <property type="entry name" value="AMILORIDE-SENSITIVE SODIUM CHANNEL-RELATED"/>
    <property type="match status" value="1"/>
</dbReference>
<feature type="transmembrane region" description="Helical" evidence="14">
    <location>
        <begin position="454"/>
        <end position="480"/>
    </location>
</feature>
<dbReference type="InterPro" id="IPR001873">
    <property type="entry name" value="ENaC"/>
</dbReference>
<evidence type="ECO:0000256" key="4">
    <source>
        <dbReference type="ARBA" id="ARBA00022461"/>
    </source>
</evidence>
<keyword evidence="8 12" id="KW-0406">Ion transport</keyword>
<evidence type="ECO:0000256" key="11">
    <source>
        <dbReference type="ARBA" id="ARBA00023303"/>
    </source>
</evidence>
<name>A0A6A4X9Q0_AMPAM</name>
<comment type="subcellular location">
    <subcellularLocation>
        <location evidence="1">Membrane</location>
        <topology evidence="1">Multi-pass membrane protein</topology>
    </subcellularLocation>
</comment>
<evidence type="ECO:0000256" key="2">
    <source>
        <dbReference type="ARBA" id="ARBA00007193"/>
    </source>
</evidence>
<evidence type="ECO:0000256" key="6">
    <source>
        <dbReference type="ARBA" id="ARBA00022989"/>
    </source>
</evidence>
<keyword evidence="3 12" id="KW-0813">Transport</keyword>
<keyword evidence="7" id="KW-0915">Sodium</keyword>
<organism evidence="15 16">
    <name type="scientific">Amphibalanus amphitrite</name>
    <name type="common">Striped barnacle</name>
    <name type="synonym">Balanus amphitrite</name>
    <dbReference type="NCBI Taxonomy" id="1232801"/>
    <lineage>
        <taxon>Eukaryota</taxon>
        <taxon>Metazoa</taxon>
        <taxon>Ecdysozoa</taxon>
        <taxon>Arthropoda</taxon>
        <taxon>Crustacea</taxon>
        <taxon>Multicrustacea</taxon>
        <taxon>Cirripedia</taxon>
        <taxon>Thoracica</taxon>
        <taxon>Thoracicalcarea</taxon>
        <taxon>Balanomorpha</taxon>
        <taxon>Balanoidea</taxon>
        <taxon>Balanidae</taxon>
        <taxon>Amphibalaninae</taxon>
        <taxon>Amphibalanus</taxon>
    </lineage>
</organism>
<feature type="region of interest" description="Disordered" evidence="13">
    <location>
        <begin position="491"/>
        <end position="531"/>
    </location>
</feature>
<comment type="caution">
    <text evidence="15">The sequence shown here is derived from an EMBL/GenBank/DDBJ whole genome shotgun (WGS) entry which is preliminary data.</text>
</comment>
<keyword evidence="5 12" id="KW-0812">Transmembrane</keyword>
<dbReference type="Pfam" id="PF00858">
    <property type="entry name" value="ASC"/>
    <property type="match status" value="1"/>
</dbReference>
<gene>
    <name evidence="15" type="primary">ASIC1_2</name>
    <name evidence="15" type="ORF">FJT64_018052</name>
</gene>
<evidence type="ECO:0000256" key="5">
    <source>
        <dbReference type="ARBA" id="ARBA00022692"/>
    </source>
</evidence>
<dbReference type="Gene3D" id="2.60.470.10">
    <property type="entry name" value="Acid-sensing ion channels like domains"/>
    <property type="match status" value="1"/>
</dbReference>
<evidence type="ECO:0000256" key="8">
    <source>
        <dbReference type="ARBA" id="ARBA00023065"/>
    </source>
</evidence>
<evidence type="ECO:0000256" key="1">
    <source>
        <dbReference type="ARBA" id="ARBA00004141"/>
    </source>
</evidence>
<keyword evidence="6 14" id="KW-1133">Transmembrane helix</keyword>
<keyword evidence="11 12" id="KW-0407">Ion channel</keyword>
<keyword evidence="16" id="KW-1185">Reference proteome</keyword>
<reference evidence="15 16" key="1">
    <citation type="submission" date="2019-07" db="EMBL/GenBank/DDBJ databases">
        <title>Draft genome assembly of a fouling barnacle, Amphibalanus amphitrite (Darwin, 1854): The first reference genome for Thecostraca.</title>
        <authorList>
            <person name="Kim W."/>
        </authorList>
    </citation>
    <scope>NUCLEOTIDE SEQUENCE [LARGE SCALE GENOMIC DNA]</scope>
    <source>
        <strain evidence="15">SNU_AA5</strain>
        <tissue evidence="15">Soma without cirri and trophi</tissue>
    </source>
</reference>
<proteinExistence type="inferred from homology"/>
<dbReference type="OrthoDB" id="10264446at2759"/>
<evidence type="ECO:0000256" key="3">
    <source>
        <dbReference type="ARBA" id="ARBA00022448"/>
    </source>
</evidence>
<keyword evidence="4 12" id="KW-0894">Sodium channel</keyword>
<dbReference type="Proteomes" id="UP000440578">
    <property type="component" value="Unassembled WGS sequence"/>
</dbReference>
<keyword evidence="10 12" id="KW-0739">Sodium transport</keyword>
<dbReference type="EMBL" id="VIIS01000265">
    <property type="protein sequence ID" value="KAF0311092.1"/>
    <property type="molecule type" value="Genomic_DNA"/>
</dbReference>
<evidence type="ECO:0000256" key="7">
    <source>
        <dbReference type="ARBA" id="ARBA00023053"/>
    </source>
</evidence>
<protein>
    <submittedName>
        <fullName evidence="15">Acid-sensing ion channel 1</fullName>
    </submittedName>
</protein>
<keyword evidence="9 14" id="KW-0472">Membrane</keyword>
<dbReference type="GO" id="GO:0015280">
    <property type="term" value="F:ligand-gated sodium channel activity"/>
    <property type="evidence" value="ECO:0007669"/>
    <property type="project" value="TreeGrafter"/>
</dbReference>
<evidence type="ECO:0000313" key="15">
    <source>
        <dbReference type="EMBL" id="KAF0311092.1"/>
    </source>
</evidence>
<sequence length="547" mass="59177">MEMNLVIHVNPSRHGPREDVAVPEASEAGGVQQEARRLGVWFLEHTTIHGLGHLGERRGCAWSLFWTLTVLFSTGMLTSCVVTITQQTLVHRVSTSTVHQETPDSLPIPAVTLCAGHFFSRPSAERLNVSARMAAYLSTTASGFISSDDDPPDVARLQLETLEAELQELLRRSELTLPELFDQLSPSCEDTVSSCRLGRRASLSGSECCGRLLRTVYTPLGRCWTTLGTDIRQGMAGARFGLHLVLQNEAAPALMDFSELHIDPPSDELRVVATNHYTPPAFAVMNRAVVAAVGQEVKLQVWKEEHDITAERTPLLGGPADCQPVPLAAEPPPAAVAGAASCMVHELLQLYADSCGCRHLGMDVLESESPRAALPICTPQQTLSCAADQVQQAFANASHRTTACKPACVTDWIRVTTTYEQRPVDDTNTSAVTIFYSDIVFTRFSAVMPGLMDWYQGVGGVAGLFFGMSVLSLWELLLFLTSAAVRSAAGSGGPAASGAPPPAASKMKFGNSSSPTMRKDRRQSSSLFNLSRNRELEKLPAFKEISL</sequence>
<evidence type="ECO:0000256" key="13">
    <source>
        <dbReference type="SAM" id="MobiDB-lite"/>
    </source>
</evidence>
<evidence type="ECO:0000313" key="16">
    <source>
        <dbReference type="Proteomes" id="UP000440578"/>
    </source>
</evidence>
<evidence type="ECO:0000256" key="14">
    <source>
        <dbReference type="SAM" id="Phobius"/>
    </source>
</evidence>
<accession>A0A6A4X9Q0</accession>
<evidence type="ECO:0000256" key="12">
    <source>
        <dbReference type="RuleBase" id="RU000679"/>
    </source>
</evidence>
<dbReference type="GO" id="GO:0005886">
    <property type="term" value="C:plasma membrane"/>
    <property type="evidence" value="ECO:0007669"/>
    <property type="project" value="TreeGrafter"/>
</dbReference>
<evidence type="ECO:0000256" key="9">
    <source>
        <dbReference type="ARBA" id="ARBA00023136"/>
    </source>
</evidence>
<evidence type="ECO:0000256" key="10">
    <source>
        <dbReference type="ARBA" id="ARBA00023201"/>
    </source>
</evidence>
<dbReference type="PRINTS" id="PR01078">
    <property type="entry name" value="AMINACHANNEL"/>
</dbReference>